<accession>A0A381Q9H5</accession>
<dbReference type="EMBL" id="UINC01001232">
    <property type="protein sequence ID" value="SUZ75069.1"/>
    <property type="molecule type" value="Genomic_DNA"/>
</dbReference>
<reference evidence="1" key="1">
    <citation type="submission" date="2018-05" db="EMBL/GenBank/DDBJ databases">
        <authorList>
            <person name="Lanie J.A."/>
            <person name="Ng W.-L."/>
            <person name="Kazmierczak K.M."/>
            <person name="Andrzejewski T.M."/>
            <person name="Davidsen T.M."/>
            <person name="Wayne K.J."/>
            <person name="Tettelin H."/>
            <person name="Glass J.I."/>
            <person name="Rusch D."/>
            <person name="Podicherti R."/>
            <person name="Tsui H.-C.T."/>
            <person name="Winkler M.E."/>
        </authorList>
    </citation>
    <scope>NUCLEOTIDE SEQUENCE</scope>
</reference>
<name>A0A381Q9H5_9ZZZZ</name>
<protein>
    <recommendedName>
        <fullName evidence="2">Lipoprotein</fullName>
    </recommendedName>
</protein>
<proteinExistence type="predicted"/>
<dbReference type="PROSITE" id="PS51257">
    <property type="entry name" value="PROKAR_LIPOPROTEIN"/>
    <property type="match status" value="1"/>
</dbReference>
<evidence type="ECO:0000313" key="1">
    <source>
        <dbReference type="EMBL" id="SUZ75069.1"/>
    </source>
</evidence>
<organism evidence="1">
    <name type="scientific">marine metagenome</name>
    <dbReference type="NCBI Taxonomy" id="408172"/>
    <lineage>
        <taxon>unclassified sequences</taxon>
        <taxon>metagenomes</taxon>
        <taxon>ecological metagenomes</taxon>
    </lineage>
</organism>
<evidence type="ECO:0008006" key="2">
    <source>
        <dbReference type="Google" id="ProtNLM"/>
    </source>
</evidence>
<gene>
    <name evidence="1" type="ORF">METZ01_LOCUS27923</name>
</gene>
<sequence>MKKIFLFALIFPLIFTSCENSGEMSDDELIEAIINAENRISVSKNDLPKSAIASLDFNMPNDIIRYADLAPELGYEIEMKSWDFFDFELDYERDDNQYFTTTGRKLESTRGDKDGFGKGKDDKNKKRGPCFKFVYPISYTMADGSVISGNDRKEIHTQMKAYFEKNGKTRENKPRLNLPVQILILDKDKKVIKKDISSVEDLKLLWQYCKGNRNKGNGDRKG</sequence>
<dbReference type="AlphaFoldDB" id="A0A381Q9H5"/>